<protein>
    <submittedName>
        <fullName evidence="2">Uncharacterized protein</fullName>
    </submittedName>
</protein>
<reference evidence="2 3" key="1">
    <citation type="journal article" date="2021" name="Commun. Biol.">
        <title>The genome of Shorea leprosula (Dipterocarpaceae) highlights the ecological relevance of drought in aseasonal tropical rainforests.</title>
        <authorList>
            <person name="Ng K.K.S."/>
            <person name="Kobayashi M.J."/>
            <person name="Fawcett J.A."/>
            <person name="Hatakeyama M."/>
            <person name="Paape T."/>
            <person name="Ng C.H."/>
            <person name="Ang C.C."/>
            <person name="Tnah L.H."/>
            <person name="Lee C.T."/>
            <person name="Nishiyama T."/>
            <person name="Sese J."/>
            <person name="O'Brien M.J."/>
            <person name="Copetti D."/>
            <person name="Mohd Noor M.I."/>
            <person name="Ong R.C."/>
            <person name="Putra M."/>
            <person name="Sireger I.Z."/>
            <person name="Indrioko S."/>
            <person name="Kosugi Y."/>
            <person name="Izuno A."/>
            <person name="Isagi Y."/>
            <person name="Lee S.L."/>
            <person name="Shimizu K.K."/>
        </authorList>
    </citation>
    <scope>NUCLEOTIDE SEQUENCE [LARGE SCALE GENOMIC DNA]</scope>
    <source>
        <strain evidence="2">214</strain>
    </source>
</reference>
<name>A0AAV5LAW0_9ROSI</name>
<evidence type="ECO:0000313" key="2">
    <source>
        <dbReference type="EMBL" id="GKV34059.1"/>
    </source>
</evidence>
<comment type="caution">
    <text evidence="2">The sequence shown here is derived from an EMBL/GenBank/DDBJ whole genome shotgun (WGS) entry which is preliminary data.</text>
</comment>
<accession>A0AAV5LAW0</accession>
<keyword evidence="3" id="KW-1185">Reference proteome</keyword>
<keyword evidence="1" id="KW-0732">Signal</keyword>
<proteinExistence type="predicted"/>
<feature type="signal peptide" evidence="1">
    <location>
        <begin position="1"/>
        <end position="30"/>
    </location>
</feature>
<dbReference type="AlphaFoldDB" id="A0AAV5LAW0"/>
<gene>
    <name evidence="2" type="ORF">SLEP1_g42481</name>
</gene>
<evidence type="ECO:0000313" key="3">
    <source>
        <dbReference type="Proteomes" id="UP001054252"/>
    </source>
</evidence>
<dbReference type="EMBL" id="BPVZ01000103">
    <property type="protein sequence ID" value="GKV34059.1"/>
    <property type="molecule type" value="Genomic_DNA"/>
</dbReference>
<evidence type="ECO:0000256" key="1">
    <source>
        <dbReference type="SAM" id="SignalP"/>
    </source>
</evidence>
<dbReference type="Proteomes" id="UP001054252">
    <property type="component" value="Unassembled WGS sequence"/>
</dbReference>
<sequence>MAKMNFSSASILLLSVLFTVCMSPSKLVFAIPDFLLDLITGLMSESKVLVSFSS</sequence>
<feature type="chain" id="PRO_5043562817" evidence="1">
    <location>
        <begin position="31"/>
        <end position="54"/>
    </location>
</feature>
<organism evidence="2 3">
    <name type="scientific">Rubroshorea leprosula</name>
    <dbReference type="NCBI Taxonomy" id="152421"/>
    <lineage>
        <taxon>Eukaryota</taxon>
        <taxon>Viridiplantae</taxon>
        <taxon>Streptophyta</taxon>
        <taxon>Embryophyta</taxon>
        <taxon>Tracheophyta</taxon>
        <taxon>Spermatophyta</taxon>
        <taxon>Magnoliopsida</taxon>
        <taxon>eudicotyledons</taxon>
        <taxon>Gunneridae</taxon>
        <taxon>Pentapetalae</taxon>
        <taxon>rosids</taxon>
        <taxon>malvids</taxon>
        <taxon>Malvales</taxon>
        <taxon>Dipterocarpaceae</taxon>
        <taxon>Rubroshorea</taxon>
    </lineage>
</organism>